<keyword evidence="3" id="KW-1185">Reference proteome</keyword>
<proteinExistence type="predicted"/>
<dbReference type="EMBL" id="JAWDJX010000009">
    <property type="protein sequence ID" value="KAK3055259.1"/>
    <property type="molecule type" value="Genomic_DNA"/>
</dbReference>
<organism evidence="2 3">
    <name type="scientific">Extremus antarcticus</name>
    <dbReference type="NCBI Taxonomy" id="702011"/>
    <lineage>
        <taxon>Eukaryota</taxon>
        <taxon>Fungi</taxon>
        <taxon>Dikarya</taxon>
        <taxon>Ascomycota</taxon>
        <taxon>Pezizomycotina</taxon>
        <taxon>Dothideomycetes</taxon>
        <taxon>Dothideomycetidae</taxon>
        <taxon>Mycosphaerellales</taxon>
        <taxon>Extremaceae</taxon>
        <taxon>Extremus</taxon>
    </lineage>
</organism>
<accession>A0AAJ0GE05</accession>
<name>A0AAJ0GE05_9PEZI</name>
<protein>
    <submittedName>
        <fullName evidence="2">Uncharacterized protein</fullName>
    </submittedName>
</protein>
<sequence>MYLASSSSSPSVPYPSPPPTSYSDTDDIMSSKGTANVDGVGTLTYQRAIDIARNTEGELDPTVSTYLEGAITDIWNRVNEQPGTYILSRDEFAVFNYYIKRFGGSPVAEQAVDRYWRATGEPSARR</sequence>
<evidence type="ECO:0000256" key="1">
    <source>
        <dbReference type="SAM" id="MobiDB-lite"/>
    </source>
</evidence>
<feature type="region of interest" description="Disordered" evidence="1">
    <location>
        <begin position="1"/>
        <end position="34"/>
    </location>
</feature>
<dbReference type="AlphaFoldDB" id="A0AAJ0GE05"/>
<feature type="compositionally biased region" description="Low complexity" evidence="1">
    <location>
        <begin position="1"/>
        <end position="11"/>
    </location>
</feature>
<evidence type="ECO:0000313" key="3">
    <source>
        <dbReference type="Proteomes" id="UP001271007"/>
    </source>
</evidence>
<comment type="caution">
    <text evidence="2">The sequence shown here is derived from an EMBL/GenBank/DDBJ whole genome shotgun (WGS) entry which is preliminary data.</text>
</comment>
<reference evidence="2" key="1">
    <citation type="submission" date="2023-04" db="EMBL/GenBank/DDBJ databases">
        <title>Black Yeasts Isolated from many extreme environments.</title>
        <authorList>
            <person name="Coleine C."/>
            <person name="Stajich J.E."/>
            <person name="Selbmann L."/>
        </authorList>
    </citation>
    <scope>NUCLEOTIDE SEQUENCE</scope>
    <source>
        <strain evidence="2">CCFEE 5312</strain>
    </source>
</reference>
<evidence type="ECO:0000313" key="2">
    <source>
        <dbReference type="EMBL" id="KAK3055259.1"/>
    </source>
</evidence>
<dbReference type="Proteomes" id="UP001271007">
    <property type="component" value="Unassembled WGS sequence"/>
</dbReference>
<gene>
    <name evidence="2" type="ORF">LTR09_003812</name>
</gene>